<dbReference type="FunFam" id="1.20.1300.10:FF:000011">
    <property type="entry name" value="Succinate dehydrogenase cytochrome b560 subunit"/>
    <property type="match status" value="1"/>
</dbReference>
<keyword evidence="7" id="KW-0408">Iron</keyword>
<dbReference type="InterPro" id="IPR034804">
    <property type="entry name" value="SQR/QFR_C/D"/>
</dbReference>
<name>A0A9N9QLX8_9CUCU</name>
<dbReference type="Proteomes" id="UP001152799">
    <property type="component" value="Chromosome 2"/>
</dbReference>
<dbReference type="GO" id="GO:0016020">
    <property type="term" value="C:membrane"/>
    <property type="evidence" value="ECO:0007669"/>
    <property type="project" value="UniProtKB-SubCell"/>
</dbReference>
<dbReference type="GO" id="GO:0009055">
    <property type="term" value="F:electron transfer activity"/>
    <property type="evidence" value="ECO:0007669"/>
    <property type="project" value="InterPro"/>
</dbReference>
<evidence type="ECO:0000256" key="1">
    <source>
        <dbReference type="ARBA" id="ARBA00004141"/>
    </source>
</evidence>
<dbReference type="EMBL" id="OU892278">
    <property type="protein sequence ID" value="CAG9764362.1"/>
    <property type="molecule type" value="Genomic_DNA"/>
</dbReference>
<dbReference type="PROSITE" id="PS01001">
    <property type="entry name" value="SDH_CYT_2"/>
    <property type="match status" value="1"/>
</dbReference>
<sequence>MSLIFRLAGPGSRLGPQILRQNCTRMLNAVRPVTMKCEPAVPDKNESHDERNMRIGRPQSPHLSIYKPQLTALLSITHRATGMALSAYVIALGYSAVSLQLPLDHYIEQLKLMQIGAGPVFALKFLVAFPLSYHFFNGIRHLLWDTARFLSIKEVYATGYAMLAVSTVGAIVLSGMS</sequence>
<dbReference type="Pfam" id="PF01127">
    <property type="entry name" value="Sdh_cyt"/>
    <property type="match status" value="1"/>
</dbReference>
<keyword evidence="3" id="KW-0349">Heme</keyword>
<evidence type="ECO:0000256" key="6">
    <source>
        <dbReference type="ARBA" id="ARBA00022989"/>
    </source>
</evidence>
<evidence type="ECO:0000256" key="5">
    <source>
        <dbReference type="ARBA" id="ARBA00022723"/>
    </source>
</evidence>
<comment type="subcellular location">
    <subcellularLocation>
        <location evidence="1">Membrane</location>
        <topology evidence="1">Multi-pass membrane protein</topology>
    </subcellularLocation>
</comment>
<dbReference type="InterPro" id="IPR014314">
    <property type="entry name" value="Succ_DH_cytb556"/>
</dbReference>
<evidence type="ECO:0000313" key="10">
    <source>
        <dbReference type="EMBL" id="CAG9764362.1"/>
    </source>
</evidence>
<feature type="transmembrane region" description="Helical" evidence="9">
    <location>
        <begin position="115"/>
        <end position="136"/>
    </location>
</feature>
<evidence type="ECO:0000256" key="3">
    <source>
        <dbReference type="ARBA" id="ARBA00022617"/>
    </source>
</evidence>
<dbReference type="GO" id="GO:0006121">
    <property type="term" value="P:mitochondrial electron transport, succinate to ubiquinone"/>
    <property type="evidence" value="ECO:0007669"/>
    <property type="project" value="UniProtKB-ARBA"/>
</dbReference>
<feature type="transmembrane region" description="Helical" evidence="9">
    <location>
        <begin position="156"/>
        <end position="176"/>
    </location>
</feature>
<dbReference type="Gene3D" id="1.20.1300.10">
    <property type="entry name" value="Fumarate reductase/succinate dehydrogenase, transmembrane subunit"/>
    <property type="match status" value="1"/>
</dbReference>
<keyword evidence="6 9" id="KW-1133">Transmembrane helix</keyword>
<evidence type="ECO:0000256" key="7">
    <source>
        <dbReference type="ARBA" id="ARBA00023004"/>
    </source>
</evidence>
<keyword evidence="8 9" id="KW-0472">Membrane</keyword>
<keyword evidence="5" id="KW-0479">Metal-binding</keyword>
<evidence type="ECO:0000256" key="4">
    <source>
        <dbReference type="ARBA" id="ARBA00022692"/>
    </source>
</evidence>
<dbReference type="GO" id="GO:0005739">
    <property type="term" value="C:mitochondrion"/>
    <property type="evidence" value="ECO:0007669"/>
    <property type="project" value="GOC"/>
</dbReference>
<dbReference type="PANTHER" id="PTHR10978:SF5">
    <property type="entry name" value="SUCCINATE DEHYDROGENASE CYTOCHROME B560 SUBUNIT, MITOCHONDRIAL"/>
    <property type="match status" value="1"/>
</dbReference>
<comment type="pathway">
    <text evidence="2">Carbohydrate metabolism; tricarboxylic acid cycle.</text>
</comment>
<dbReference type="InterPro" id="IPR018495">
    <property type="entry name" value="Succ_DH_cyt_bsu_CS"/>
</dbReference>
<dbReference type="PANTHER" id="PTHR10978">
    <property type="entry name" value="SUCCINATE DEHYDROGENASE CYTOCHROME B560 SUBUNIT"/>
    <property type="match status" value="1"/>
</dbReference>
<protein>
    <recommendedName>
        <fullName evidence="12">Succinate dehydrogenase cytochrome b560 subunit, mitochondrial</fullName>
    </recommendedName>
</protein>
<keyword evidence="4 9" id="KW-0812">Transmembrane</keyword>
<dbReference type="AlphaFoldDB" id="A0A9N9QLX8"/>
<reference evidence="10" key="1">
    <citation type="submission" date="2022-01" db="EMBL/GenBank/DDBJ databases">
        <authorList>
            <person name="King R."/>
        </authorList>
    </citation>
    <scope>NUCLEOTIDE SEQUENCE</scope>
</reference>
<evidence type="ECO:0000256" key="2">
    <source>
        <dbReference type="ARBA" id="ARBA00005163"/>
    </source>
</evidence>
<feature type="transmembrane region" description="Helical" evidence="9">
    <location>
        <begin position="83"/>
        <end position="103"/>
    </location>
</feature>
<keyword evidence="11" id="KW-1185">Reference proteome</keyword>
<proteinExistence type="predicted"/>
<evidence type="ECO:0000256" key="8">
    <source>
        <dbReference type="ARBA" id="ARBA00023136"/>
    </source>
</evidence>
<dbReference type="CDD" id="cd03499">
    <property type="entry name" value="SQR_TypeC_SdhC"/>
    <property type="match status" value="1"/>
</dbReference>
<accession>A0A9N9QLX8</accession>
<dbReference type="InterPro" id="IPR000701">
    <property type="entry name" value="SuccDH_FuR_B_TM-su"/>
</dbReference>
<dbReference type="GO" id="GO:0046872">
    <property type="term" value="F:metal ion binding"/>
    <property type="evidence" value="ECO:0007669"/>
    <property type="project" value="UniProtKB-KW"/>
</dbReference>
<dbReference type="SUPFAM" id="SSF81343">
    <property type="entry name" value="Fumarate reductase respiratory complex transmembrane subunits"/>
    <property type="match status" value="1"/>
</dbReference>
<evidence type="ECO:0000256" key="9">
    <source>
        <dbReference type="SAM" id="Phobius"/>
    </source>
</evidence>
<dbReference type="NCBIfam" id="TIGR02970">
    <property type="entry name" value="succ_dehyd_cytB"/>
    <property type="match status" value="1"/>
</dbReference>
<gene>
    <name evidence="10" type="ORF">CEUTPL_LOCUS5002</name>
</gene>
<organism evidence="10 11">
    <name type="scientific">Ceutorhynchus assimilis</name>
    <name type="common">cabbage seed weevil</name>
    <dbReference type="NCBI Taxonomy" id="467358"/>
    <lineage>
        <taxon>Eukaryota</taxon>
        <taxon>Metazoa</taxon>
        <taxon>Ecdysozoa</taxon>
        <taxon>Arthropoda</taxon>
        <taxon>Hexapoda</taxon>
        <taxon>Insecta</taxon>
        <taxon>Pterygota</taxon>
        <taxon>Neoptera</taxon>
        <taxon>Endopterygota</taxon>
        <taxon>Coleoptera</taxon>
        <taxon>Polyphaga</taxon>
        <taxon>Cucujiformia</taxon>
        <taxon>Curculionidae</taxon>
        <taxon>Ceutorhynchinae</taxon>
        <taxon>Ceutorhynchus</taxon>
    </lineage>
</organism>
<dbReference type="GO" id="GO:0006099">
    <property type="term" value="P:tricarboxylic acid cycle"/>
    <property type="evidence" value="ECO:0007669"/>
    <property type="project" value="InterPro"/>
</dbReference>
<evidence type="ECO:0008006" key="12">
    <source>
        <dbReference type="Google" id="ProtNLM"/>
    </source>
</evidence>
<dbReference type="OrthoDB" id="588261at2759"/>
<evidence type="ECO:0000313" key="11">
    <source>
        <dbReference type="Proteomes" id="UP001152799"/>
    </source>
</evidence>